<comment type="caution">
    <text evidence="1">The sequence shown here is derived from an EMBL/GenBank/DDBJ whole genome shotgun (WGS) entry which is preliminary data.</text>
</comment>
<keyword evidence="2" id="KW-1185">Reference proteome</keyword>
<dbReference type="VEuPathDB" id="FungiDB:CPUR_04682"/>
<proteinExistence type="predicted"/>
<dbReference type="EMBL" id="CAGA01000025">
    <property type="protein sequence ID" value="CCE30833.1"/>
    <property type="molecule type" value="Genomic_DNA"/>
</dbReference>
<name>M1WB31_CLAP2</name>
<protein>
    <submittedName>
        <fullName evidence="1">Uncharacterized protein</fullName>
    </submittedName>
</protein>
<sequence>MDPQHWNRTIEENPIANGLDVFHSFARQEGVCDIAAVDRITAKDVRFLATELVVCLRSHPAAKVLQGIHGSVSDDLTALSKSVTTGMVGEDSVRRLLKAAITKADDKTLWDEVLAFITASHTAIDTATRNRTIEENPIANGLDIFYSFAKQKGVGDIDAVDRIIGKGE</sequence>
<organism evidence="1 2">
    <name type="scientific">Claviceps purpurea (strain 20.1)</name>
    <name type="common">Ergot fungus</name>
    <name type="synonym">Sphacelia segetum</name>
    <dbReference type="NCBI Taxonomy" id="1111077"/>
    <lineage>
        <taxon>Eukaryota</taxon>
        <taxon>Fungi</taxon>
        <taxon>Dikarya</taxon>
        <taxon>Ascomycota</taxon>
        <taxon>Pezizomycotina</taxon>
        <taxon>Sordariomycetes</taxon>
        <taxon>Hypocreomycetidae</taxon>
        <taxon>Hypocreales</taxon>
        <taxon>Clavicipitaceae</taxon>
        <taxon>Claviceps</taxon>
    </lineage>
</organism>
<dbReference type="Proteomes" id="UP000016801">
    <property type="component" value="Unassembled WGS sequence"/>
</dbReference>
<evidence type="ECO:0000313" key="1">
    <source>
        <dbReference type="EMBL" id="CCE30833.1"/>
    </source>
</evidence>
<dbReference type="OrthoDB" id="10524700at2759"/>
<gene>
    <name evidence="1" type="ORF">CPUR_04682</name>
</gene>
<reference evidence="1 2" key="1">
    <citation type="journal article" date="2013" name="PLoS Genet.">
        <title>Plant-symbiotic fungi as chemical engineers: Multi-genome analysis of the Clavicipitaceae reveals dynamics of alkaloid loci.</title>
        <authorList>
            <person name="Schardl C.L."/>
            <person name="Young C.A."/>
            <person name="Hesse U."/>
            <person name="Amyotte S.G."/>
            <person name="Andreeva K."/>
            <person name="Calie P.J."/>
            <person name="Fleetwood D.J."/>
            <person name="Haws D.C."/>
            <person name="Moore N."/>
            <person name="Oeser B."/>
            <person name="Panaccione D.G."/>
            <person name="Schweri K.K."/>
            <person name="Voisey C.R."/>
            <person name="Farman M.L."/>
            <person name="Jaromczyk J.W."/>
            <person name="Roe B.A."/>
            <person name="O'Sullivan D.M."/>
            <person name="Scott B."/>
            <person name="Tudzynski P."/>
            <person name="An Z."/>
            <person name="Arnaoudova E.G."/>
            <person name="Bullock C.T."/>
            <person name="Charlton N.D."/>
            <person name="Chen L."/>
            <person name="Cox M."/>
            <person name="Dinkins R.D."/>
            <person name="Florea S."/>
            <person name="Glenn A.E."/>
            <person name="Gordon A."/>
            <person name="Gueldener U."/>
            <person name="Harris D.R."/>
            <person name="Hollin W."/>
            <person name="Jaromczyk J."/>
            <person name="Johnson R.D."/>
            <person name="Khan A.K."/>
            <person name="Leistner E."/>
            <person name="Leuchtmann A."/>
            <person name="Li C."/>
            <person name="Liu J."/>
            <person name="Liu J."/>
            <person name="Liu M."/>
            <person name="Mace W."/>
            <person name="Machado C."/>
            <person name="Nagabhyru P."/>
            <person name="Pan J."/>
            <person name="Schmid J."/>
            <person name="Sugawara K."/>
            <person name="Steiner U."/>
            <person name="Takach J.E."/>
            <person name="Tanaka E."/>
            <person name="Webb J.S."/>
            <person name="Wilson E.V."/>
            <person name="Wiseman J.L."/>
            <person name="Yoshida R."/>
            <person name="Zeng Z."/>
        </authorList>
    </citation>
    <scope>NUCLEOTIDE SEQUENCE [LARGE SCALE GENOMIC DNA]</scope>
    <source>
        <strain evidence="1 2">20.1</strain>
    </source>
</reference>
<evidence type="ECO:0000313" key="2">
    <source>
        <dbReference type="Proteomes" id="UP000016801"/>
    </source>
</evidence>
<dbReference type="AlphaFoldDB" id="M1WB31"/>
<dbReference type="HOGENOM" id="CLU_1586304_0_0_1"/>
<accession>M1WB31</accession>